<keyword evidence="5 10" id="KW-0328">Glycosyltransferase</keyword>
<gene>
    <name evidence="11" type="ORF">EDD33_0984</name>
</gene>
<comment type="catalytic activity">
    <reaction evidence="1 10">
        <text>Transfers a segment of a (1-&gt;4)-alpha-D-glucan to a new position in an acceptor, which may be glucose or a (1-&gt;4)-alpha-D-glucan.</text>
        <dbReference type="EC" id="2.4.1.25"/>
    </reaction>
</comment>
<dbReference type="EC" id="2.4.1.25" evidence="3 10"/>
<dbReference type="EMBL" id="RKHO01000001">
    <property type="protein sequence ID" value="ROR90149.1"/>
    <property type="molecule type" value="Genomic_DNA"/>
</dbReference>
<evidence type="ECO:0000256" key="7">
    <source>
        <dbReference type="ARBA" id="ARBA00023277"/>
    </source>
</evidence>
<dbReference type="RefSeq" id="WP_123389345.1">
    <property type="nucleotide sequence ID" value="NZ_RKHO01000001.1"/>
</dbReference>
<dbReference type="PANTHER" id="PTHR32438:SF5">
    <property type="entry name" value="4-ALPHA-GLUCANOTRANSFERASE DPE1, CHLOROPLASTIC_AMYLOPLASTIC"/>
    <property type="match status" value="1"/>
</dbReference>
<evidence type="ECO:0000256" key="1">
    <source>
        <dbReference type="ARBA" id="ARBA00000439"/>
    </source>
</evidence>
<keyword evidence="12" id="KW-1185">Reference proteome</keyword>
<dbReference type="InterPro" id="IPR017853">
    <property type="entry name" value="GH"/>
</dbReference>
<dbReference type="SUPFAM" id="SSF51445">
    <property type="entry name" value="(Trans)glycosidases"/>
    <property type="match status" value="1"/>
</dbReference>
<evidence type="ECO:0000256" key="2">
    <source>
        <dbReference type="ARBA" id="ARBA00005684"/>
    </source>
</evidence>
<dbReference type="GO" id="GO:0004134">
    <property type="term" value="F:4-alpha-glucanotransferase activity"/>
    <property type="evidence" value="ECO:0007669"/>
    <property type="project" value="UniProtKB-EC"/>
</dbReference>
<dbReference type="OrthoDB" id="9811841at2"/>
<dbReference type="Pfam" id="PF02446">
    <property type="entry name" value="Glyco_hydro_77"/>
    <property type="match status" value="2"/>
</dbReference>
<dbReference type="NCBIfam" id="TIGR00217">
    <property type="entry name" value="malQ"/>
    <property type="match status" value="1"/>
</dbReference>
<sequence>MSDAQELREAAPSPLGTRRAGVLLHVTSLPGGDLGGSAYAFVDWLADAGATVWQLLPLVPVHEDEASPYNSLSAMAGNPLLISDDLRREHGLGTLAELSPEQRTQHDAWCEQHAVWLEPYAEFTVLRELHDRAPWTTWEPGLRDRVPAEVAAALAPHADRLDAVRLEQWVFDEQWRALTTYAAERGVLTFGDLPIFVAPDSADVWADRAMFRLDAEGRPTTVTGVPPDYFAADGQRWNNPHYDWVAMAADDFGWWRRRIARQRELFDLVRIDHFRGFEAAWHVPVEAPTARDGAWVEGPGHEVLAALVETAGEGTLVAEDLGVITPAVDELRTAAGLPGMKVLQFAFDGGRDNPYLPRFHGEDSVVYTGTHDNDTTLGWWSELDRNARRRVRRHLPAGEPMPWALVHLALTSTARLAVVPAQDLLALGSEARMNTPGTATGNWGWQSAPGAFTPDLATRLRALVEETDRLPAD</sequence>
<dbReference type="InterPro" id="IPR003385">
    <property type="entry name" value="Glyco_hydro_77"/>
</dbReference>
<dbReference type="Proteomes" id="UP000281738">
    <property type="component" value="Unassembled WGS sequence"/>
</dbReference>
<evidence type="ECO:0000256" key="10">
    <source>
        <dbReference type="RuleBase" id="RU361207"/>
    </source>
</evidence>
<reference evidence="11 12" key="1">
    <citation type="submission" date="2018-11" db="EMBL/GenBank/DDBJ databases">
        <title>Sequencing the genomes of 1000 actinobacteria strains.</title>
        <authorList>
            <person name="Klenk H.-P."/>
        </authorList>
    </citation>
    <scope>NUCLEOTIDE SEQUENCE [LARGE SCALE GENOMIC DNA]</scope>
    <source>
        <strain evidence="11 12">DSM 12652</strain>
    </source>
</reference>
<evidence type="ECO:0000256" key="9">
    <source>
        <dbReference type="ARBA" id="ARBA00031501"/>
    </source>
</evidence>
<keyword evidence="6 10" id="KW-0808">Transferase</keyword>
<evidence type="ECO:0000256" key="6">
    <source>
        <dbReference type="ARBA" id="ARBA00022679"/>
    </source>
</evidence>
<evidence type="ECO:0000313" key="11">
    <source>
        <dbReference type="EMBL" id="ROR90149.1"/>
    </source>
</evidence>
<comment type="caution">
    <text evidence="11">The sequence shown here is derived from an EMBL/GenBank/DDBJ whole genome shotgun (WGS) entry which is preliminary data.</text>
</comment>
<evidence type="ECO:0000256" key="3">
    <source>
        <dbReference type="ARBA" id="ARBA00012560"/>
    </source>
</evidence>
<dbReference type="PANTHER" id="PTHR32438">
    <property type="entry name" value="4-ALPHA-GLUCANOTRANSFERASE DPE1, CHLOROPLASTIC/AMYLOPLASTIC"/>
    <property type="match status" value="1"/>
</dbReference>
<evidence type="ECO:0000256" key="8">
    <source>
        <dbReference type="ARBA" id="ARBA00031423"/>
    </source>
</evidence>
<name>A0A3N2CRJ9_9ACTN</name>
<evidence type="ECO:0000313" key="12">
    <source>
        <dbReference type="Proteomes" id="UP000281738"/>
    </source>
</evidence>
<dbReference type="AlphaFoldDB" id="A0A3N2CRJ9"/>
<protein>
    <recommendedName>
        <fullName evidence="4 10">4-alpha-glucanotransferase</fullName>
        <ecNumber evidence="3 10">2.4.1.25</ecNumber>
    </recommendedName>
    <alternativeName>
        <fullName evidence="8 10">Amylomaltase</fullName>
    </alternativeName>
    <alternativeName>
        <fullName evidence="9 10">Disproportionating enzyme</fullName>
    </alternativeName>
</protein>
<dbReference type="GO" id="GO:0005975">
    <property type="term" value="P:carbohydrate metabolic process"/>
    <property type="evidence" value="ECO:0007669"/>
    <property type="project" value="InterPro"/>
</dbReference>
<evidence type="ECO:0000256" key="4">
    <source>
        <dbReference type="ARBA" id="ARBA00020295"/>
    </source>
</evidence>
<evidence type="ECO:0000256" key="5">
    <source>
        <dbReference type="ARBA" id="ARBA00022676"/>
    </source>
</evidence>
<keyword evidence="7 10" id="KW-0119">Carbohydrate metabolism</keyword>
<dbReference type="Gene3D" id="3.20.20.80">
    <property type="entry name" value="Glycosidases"/>
    <property type="match status" value="2"/>
</dbReference>
<organism evidence="11 12">
    <name type="scientific">Nocardioides aurantiacus</name>
    <dbReference type="NCBI Taxonomy" id="86796"/>
    <lineage>
        <taxon>Bacteria</taxon>
        <taxon>Bacillati</taxon>
        <taxon>Actinomycetota</taxon>
        <taxon>Actinomycetes</taxon>
        <taxon>Propionibacteriales</taxon>
        <taxon>Nocardioidaceae</taxon>
        <taxon>Nocardioides</taxon>
    </lineage>
</organism>
<proteinExistence type="inferred from homology"/>
<comment type="similarity">
    <text evidence="2 10">Belongs to the disproportionating enzyme family.</text>
</comment>
<accession>A0A3N2CRJ9</accession>